<dbReference type="Proteomes" id="UP000198779">
    <property type="component" value="Unassembled WGS sequence"/>
</dbReference>
<feature type="domain" description="SusD-like N-terminal" evidence="7">
    <location>
        <begin position="21"/>
        <end position="231"/>
    </location>
</feature>
<accession>A0A1G7UAK5</accession>
<evidence type="ECO:0000256" key="1">
    <source>
        <dbReference type="ARBA" id="ARBA00004442"/>
    </source>
</evidence>
<evidence type="ECO:0000313" key="9">
    <source>
        <dbReference type="Proteomes" id="UP000198779"/>
    </source>
</evidence>
<dbReference type="PROSITE" id="PS51257">
    <property type="entry name" value="PROKAR_LIPOPROTEIN"/>
    <property type="match status" value="1"/>
</dbReference>
<evidence type="ECO:0000256" key="4">
    <source>
        <dbReference type="ARBA" id="ARBA00023136"/>
    </source>
</evidence>
<comment type="subcellular location">
    <subcellularLocation>
        <location evidence="1">Cell outer membrane</location>
    </subcellularLocation>
</comment>
<comment type="similarity">
    <text evidence="2">Belongs to the SusD family.</text>
</comment>
<evidence type="ECO:0000259" key="7">
    <source>
        <dbReference type="Pfam" id="PF14322"/>
    </source>
</evidence>
<gene>
    <name evidence="8" type="ORF">SAMN04487901_10450</name>
</gene>
<dbReference type="RefSeq" id="WP_091815505.1">
    <property type="nucleotide sequence ID" value="NZ_FNCQ01000004.1"/>
</dbReference>
<organism evidence="8 9">
    <name type="scientific">Prevotella communis</name>
    <dbReference type="NCBI Taxonomy" id="2913614"/>
    <lineage>
        <taxon>Bacteria</taxon>
        <taxon>Pseudomonadati</taxon>
        <taxon>Bacteroidota</taxon>
        <taxon>Bacteroidia</taxon>
        <taxon>Bacteroidales</taxon>
        <taxon>Prevotellaceae</taxon>
        <taxon>Prevotella</taxon>
    </lineage>
</organism>
<reference evidence="9" key="1">
    <citation type="submission" date="2016-10" db="EMBL/GenBank/DDBJ databases">
        <authorList>
            <person name="Varghese N."/>
            <person name="Submissions S."/>
        </authorList>
    </citation>
    <scope>NUCLEOTIDE SEQUENCE [LARGE SCALE GENOMIC DNA]</scope>
    <source>
        <strain evidence="9">BP1-148</strain>
    </source>
</reference>
<evidence type="ECO:0000259" key="6">
    <source>
        <dbReference type="Pfam" id="PF07980"/>
    </source>
</evidence>
<evidence type="ECO:0000256" key="2">
    <source>
        <dbReference type="ARBA" id="ARBA00006275"/>
    </source>
</evidence>
<dbReference type="Pfam" id="PF14322">
    <property type="entry name" value="SusD-like_3"/>
    <property type="match status" value="1"/>
</dbReference>
<name>A0A1G7UAK5_9BACT</name>
<evidence type="ECO:0000256" key="3">
    <source>
        <dbReference type="ARBA" id="ARBA00022729"/>
    </source>
</evidence>
<keyword evidence="3" id="KW-0732">Signal</keyword>
<proteinExistence type="inferred from homology"/>
<protein>
    <submittedName>
        <fullName evidence="8">Starch-binding associating with outer membrane</fullName>
    </submittedName>
</protein>
<dbReference type="InterPro" id="IPR033985">
    <property type="entry name" value="SusD-like_N"/>
</dbReference>
<dbReference type="AlphaFoldDB" id="A0A1G7UAK5"/>
<dbReference type="GO" id="GO:0009279">
    <property type="term" value="C:cell outer membrane"/>
    <property type="evidence" value="ECO:0007669"/>
    <property type="project" value="UniProtKB-SubCell"/>
</dbReference>
<dbReference type="InterPro" id="IPR011990">
    <property type="entry name" value="TPR-like_helical_dom_sf"/>
</dbReference>
<dbReference type="SUPFAM" id="SSF48452">
    <property type="entry name" value="TPR-like"/>
    <property type="match status" value="1"/>
</dbReference>
<keyword evidence="5" id="KW-0998">Cell outer membrane</keyword>
<dbReference type="InterPro" id="IPR012944">
    <property type="entry name" value="SusD_RagB_dom"/>
</dbReference>
<keyword evidence="9" id="KW-1185">Reference proteome</keyword>
<dbReference type="Pfam" id="PF07980">
    <property type="entry name" value="SusD_RagB"/>
    <property type="match status" value="1"/>
</dbReference>
<sequence>MKIKNIIITGVAALTLASCNDFLDVEAPSAYTPDFVFSQKSEIERALNGVYAQALVGDLYGNAYQLTFNLNSDVDVTITSSGAHSHSTYARFDCDEQGGDIQKFWTAAYSLIEYCNKFIASAEGSKFYQNTDNDPEWEQDAQVAQWIGEAKCLRAMIYHDLVVMFGDVPFTFTPARDRSDYIFPVTDRQEVQDTLIKDLKAIAPYMSSTKSVTVEHCSKEFAQAMIARIALTAGGYSLRPDKNNAKSYGTMKRPDNYTDYYKIARDYADSVISAGTHDLKAEYQNVFVNECNYQVVNDDDPIFEIPFTKESTGNTGYIHGPKYDSYENQTTGVWGECKGSARLHAFYRFLFRTGDKRREFVNGLWYYTYRMDENNNQVDSIVIFNDYAVFNNKWSKLWTAEGSALGNGSTGSTGINYPYMRYADVLLMYAEAANELDGGPSDAKAVECLTKVHSRAFDDGDPTFIATAQTSKEAFQKAVLDERKWEFAGENSRWRDLVRTNKYSEELVYSFLRYYAAGMAHNSGFEDAITEHDEQPANASYINRTPLTVYYHKYYTSEGTDNQKMLFHRLYSNQMYGYTVDTTTPFDINLSYPNQSLPSLRLYNAYAPLSQPTTGQITAFGFSAAGWSNAKFYNWYNDATAQPNNQCKYSYYGYIRADENNALWIIRDGVQEQFDAIPADMSTLPAVRYILPYPNQVIQRSAGAYKNYYGY</sequence>
<evidence type="ECO:0000256" key="5">
    <source>
        <dbReference type="ARBA" id="ARBA00023237"/>
    </source>
</evidence>
<feature type="domain" description="RagB/SusD" evidence="6">
    <location>
        <begin position="352"/>
        <end position="538"/>
    </location>
</feature>
<keyword evidence="4" id="KW-0472">Membrane</keyword>
<dbReference type="STRING" id="645274.SAMN04487901_10450"/>
<dbReference type="EMBL" id="FNCQ01000004">
    <property type="protein sequence ID" value="SDG44513.1"/>
    <property type="molecule type" value="Genomic_DNA"/>
</dbReference>
<evidence type="ECO:0000313" key="8">
    <source>
        <dbReference type="EMBL" id="SDG44513.1"/>
    </source>
</evidence>
<dbReference type="Gene3D" id="1.25.40.390">
    <property type="match status" value="1"/>
</dbReference>